<keyword evidence="1" id="KW-0479">Metal-binding</keyword>
<dbReference type="PROSITE" id="PS50974">
    <property type="entry name" value="ADOMET_ACTIVATION"/>
    <property type="match status" value="1"/>
</dbReference>
<dbReference type="PANTHER" id="PTHR45833:SF1">
    <property type="entry name" value="METHIONINE SYNTHASE"/>
    <property type="match status" value="1"/>
</dbReference>
<protein>
    <recommendedName>
        <fullName evidence="7">B12-binding domain-containing protein</fullName>
    </recommendedName>
</protein>
<dbReference type="eggNOG" id="KOG1579">
    <property type="taxonomic scope" value="Eukaryota"/>
</dbReference>
<dbReference type="OrthoDB" id="261426at2759"/>
<dbReference type="PANTHER" id="PTHR45833">
    <property type="entry name" value="METHIONINE SYNTHASE"/>
    <property type="match status" value="1"/>
</dbReference>
<dbReference type="STRING" id="400682.A0A1X7TBL3"/>
<evidence type="ECO:0000259" key="4">
    <source>
        <dbReference type="PROSITE" id="PS50974"/>
    </source>
</evidence>
<dbReference type="InterPro" id="IPR036724">
    <property type="entry name" value="Cobalamin-bd_sf"/>
</dbReference>
<dbReference type="InterPro" id="IPR037010">
    <property type="entry name" value="VitB12-dep_Met_synth_activ_sf"/>
</dbReference>
<name>A0A1X7TBL3_AMPQE</name>
<accession>A0A1X7TBL3</accession>
<organism evidence="6">
    <name type="scientific">Amphimedon queenslandica</name>
    <name type="common">Sponge</name>
    <dbReference type="NCBI Taxonomy" id="400682"/>
    <lineage>
        <taxon>Eukaryota</taxon>
        <taxon>Metazoa</taxon>
        <taxon>Porifera</taxon>
        <taxon>Demospongiae</taxon>
        <taxon>Heteroscleromorpha</taxon>
        <taxon>Haplosclerida</taxon>
        <taxon>Niphatidae</taxon>
        <taxon>Amphimedon</taxon>
    </lineage>
</organism>
<dbReference type="InterPro" id="IPR050554">
    <property type="entry name" value="Met_Synthase/Corrinoid"/>
</dbReference>
<proteinExistence type="predicted"/>
<reference evidence="6" key="1">
    <citation type="submission" date="2017-05" db="UniProtKB">
        <authorList>
            <consortium name="EnsemblMetazoa"/>
        </authorList>
    </citation>
    <scope>IDENTIFICATION</scope>
</reference>
<dbReference type="GO" id="GO:0032259">
    <property type="term" value="P:methylation"/>
    <property type="evidence" value="ECO:0007669"/>
    <property type="project" value="UniProtKB-KW"/>
</dbReference>
<evidence type="ECO:0000259" key="5">
    <source>
        <dbReference type="PROSITE" id="PS51332"/>
    </source>
</evidence>
<dbReference type="AlphaFoldDB" id="A0A1X7TBL3"/>
<keyword evidence="3" id="KW-0808">Transferase</keyword>
<dbReference type="SUPFAM" id="SSF56507">
    <property type="entry name" value="Methionine synthase activation domain-like"/>
    <property type="match status" value="1"/>
</dbReference>
<dbReference type="GO" id="GO:0031419">
    <property type="term" value="F:cobalamin binding"/>
    <property type="evidence" value="ECO:0007669"/>
    <property type="project" value="InterPro"/>
</dbReference>
<dbReference type="InParanoid" id="A0A1X7TBL3"/>
<dbReference type="Gene3D" id="1.10.288.10">
    <property type="entry name" value="Cobalamin-dependent Methionine Synthase, domain 2"/>
    <property type="match status" value="1"/>
</dbReference>
<evidence type="ECO:0000313" key="6">
    <source>
        <dbReference type="EnsemblMetazoa" id="Aqu2.1.11941_001"/>
    </source>
</evidence>
<dbReference type="GO" id="GO:0008705">
    <property type="term" value="F:methionine synthase activity"/>
    <property type="evidence" value="ECO:0007669"/>
    <property type="project" value="InterPro"/>
</dbReference>
<evidence type="ECO:0008006" key="7">
    <source>
        <dbReference type="Google" id="ProtNLM"/>
    </source>
</evidence>
<evidence type="ECO:0000256" key="1">
    <source>
        <dbReference type="ARBA" id="ARBA00022723"/>
    </source>
</evidence>
<dbReference type="Gene3D" id="3.40.50.280">
    <property type="entry name" value="Cobalamin-binding domain"/>
    <property type="match status" value="1"/>
</dbReference>
<feature type="domain" description="B12-binding" evidence="5">
    <location>
        <begin position="1"/>
        <end position="132"/>
    </location>
</feature>
<dbReference type="Pfam" id="PF02965">
    <property type="entry name" value="Met_synt_B12"/>
    <property type="match status" value="1"/>
</dbReference>
<dbReference type="GO" id="GO:0005829">
    <property type="term" value="C:cytosol"/>
    <property type="evidence" value="ECO:0007669"/>
    <property type="project" value="TreeGrafter"/>
</dbReference>
<keyword evidence="3" id="KW-0489">Methyltransferase</keyword>
<dbReference type="GO" id="GO:0050667">
    <property type="term" value="P:homocysteine metabolic process"/>
    <property type="evidence" value="ECO:0007669"/>
    <property type="project" value="TreeGrafter"/>
</dbReference>
<dbReference type="GO" id="GO:0046653">
    <property type="term" value="P:tetrahydrofolate metabolic process"/>
    <property type="evidence" value="ECO:0007669"/>
    <property type="project" value="TreeGrafter"/>
</dbReference>
<dbReference type="PROSITE" id="PS51332">
    <property type="entry name" value="B12_BINDING"/>
    <property type="match status" value="1"/>
</dbReference>
<feature type="domain" description="AdoMet activation" evidence="4">
    <location>
        <begin position="148"/>
        <end position="235"/>
    </location>
</feature>
<evidence type="ECO:0000256" key="2">
    <source>
        <dbReference type="ARBA" id="ARBA00023285"/>
    </source>
</evidence>
<dbReference type="EnsemblMetazoa" id="Aqu2.1.11941_001">
    <property type="protein sequence ID" value="Aqu2.1.11941_001"/>
    <property type="gene ID" value="Aqu2.1.11941"/>
</dbReference>
<dbReference type="InterPro" id="IPR006158">
    <property type="entry name" value="Cobalamin-bd"/>
</dbReference>
<sequence length="235" mass="26787">MDLRIDCWSRLHQPILRYTPTTGLTGLLDDDDDDDDDDEDEKRWLNKTADIIGLSGLITPSLDEMIYVAKEMEREGLKIPLLIGGATTTKTHTAVKIAPCYSQPTIHVVDASKSVVVVSTLLDATAKDDFTDDISEEYTDIREDHYDSIKDKQYVSIAKARSEALALNMNSYKPVKPRQLGITVFQDYDLNRLVSYIDWKPFFDVWQLKGKYPNRGYPKIFNDKDVGAEAKRIYI</sequence>
<dbReference type="SUPFAM" id="SSF52242">
    <property type="entry name" value="Cobalamin (vitamin B12)-binding domain"/>
    <property type="match status" value="1"/>
</dbReference>
<evidence type="ECO:0000256" key="3">
    <source>
        <dbReference type="PROSITE-ProRule" id="PRU00346"/>
    </source>
</evidence>
<dbReference type="InterPro" id="IPR004223">
    <property type="entry name" value="VitB12-dep_Met_synth_activ_dom"/>
</dbReference>
<keyword evidence="2" id="KW-0170">Cobalt</keyword>
<dbReference type="GO" id="GO:0046872">
    <property type="term" value="F:metal ion binding"/>
    <property type="evidence" value="ECO:0007669"/>
    <property type="project" value="UniProtKB-KW"/>
</dbReference>